<dbReference type="InterPro" id="IPR011701">
    <property type="entry name" value="MFS"/>
</dbReference>
<dbReference type="InterPro" id="IPR036259">
    <property type="entry name" value="MFS_trans_sf"/>
</dbReference>
<dbReference type="RefSeq" id="WP_375163640.1">
    <property type="nucleotide sequence ID" value="NZ_BAAAQY010000008.1"/>
</dbReference>
<feature type="transmembrane region" description="Helical" evidence="7">
    <location>
        <begin position="112"/>
        <end position="138"/>
    </location>
</feature>
<feature type="region of interest" description="Disordered" evidence="6">
    <location>
        <begin position="1"/>
        <end position="24"/>
    </location>
</feature>
<feature type="transmembrane region" description="Helical" evidence="7">
    <location>
        <begin position="173"/>
        <end position="196"/>
    </location>
</feature>
<comment type="subcellular location">
    <subcellularLocation>
        <location evidence="1">Cell membrane</location>
        <topology evidence="1">Multi-pass membrane protein</topology>
    </subcellularLocation>
</comment>
<feature type="transmembrane region" description="Helical" evidence="7">
    <location>
        <begin position="309"/>
        <end position="327"/>
    </location>
</feature>
<protein>
    <submittedName>
        <fullName evidence="9">MFS transporter</fullName>
    </submittedName>
</protein>
<dbReference type="InterPro" id="IPR020846">
    <property type="entry name" value="MFS_dom"/>
</dbReference>
<sequence length="425" mass="43574">MTELRSAPVDDDSPSTQDTPHGPAPIAGLSAARRWFALIALAIGGFGIGVTEFVTMGLLPDIAQDLLPDDYALDPEGANATAGLLVSAYALGVVVGAPTIAALAARWSRKRLLIALVTVFVIGNALSALLPSFGFVLAARFASAVPHGAYFGIASLVAASLMGPGNRARGVSFVMGGLAIANVVGVPTGTFLGQAFGWRAAYLFVALIFAVALVAIILTVPFRPGDPTATLRGELSALKRSQVWLTLGVASIGFGGIFAVYTFIAPIVTEVAGLSAEFVPWILVLFGVGMTIGNFVSGWLTDRSVKRSLLVSICSIGIAVLGFALFASTVGGLIVFVFLVGLATGSCGPAIQTRLMDAARDAQSFAAALNHSALNVGNSLGAFLGGVVIAAGLGYLSPAWVGVGLSLIGLTFLLVSFALERRKPL</sequence>
<dbReference type="EMBL" id="BAAAQY010000008">
    <property type="protein sequence ID" value="GAA2239999.1"/>
    <property type="molecule type" value="Genomic_DNA"/>
</dbReference>
<reference evidence="10" key="1">
    <citation type="journal article" date="2019" name="Int. J. Syst. Evol. Microbiol.">
        <title>The Global Catalogue of Microorganisms (GCM) 10K type strain sequencing project: providing services to taxonomists for standard genome sequencing and annotation.</title>
        <authorList>
            <consortium name="The Broad Institute Genomics Platform"/>
            <consortium name="The Broad Institute Genome Sequencing Center for Infectious Disease"/>
            <person name="Wu L."/>
            <person name="Ma J."/>
        </authorList>
    </citation>
    <scope>NUCLEOTIDE SEQUENCE [LARGE SCALE GENOMIC DNA]</scope>
    <source>
        <strain evidence="10">JCM 16117</strain>
    </source>
</reference>
<evidence type="ECO:0000256" key="6">
    <source>
        <dbReference type="SAM" id="MobiDB-lite"/>
    </source>
</evidence>
<feature type="transmembrane region" description="Helical" evidence="7">
    <location>
        <begin position="202"/>
        <end position="222"/>
    </location>
</feature>
<feature type="transmembrane region" description="Helical" evidence="7">
    <location>
        <begin position="243"/>
        <end position="266"/>
    </location>
</feature>
<proteinExistence type="predicted"/>
<dbReference type="PANTHER" id="PTHR43124">
    <property type="entry name" value="PURINE EFFLUX PUMP PBUE"/>
    <property type="match status" value="1"/>
</dbReference>
<feature type="transmembrane region" description="Helical" evidence="7">
    <location>
        <begin position="399"/>
        <end position="419"/>
    </location>
</feature>
<evidence type="ECO:0000313" key="9">
    <source>
        <dbReference type="EMBL" id="GAA2239999.1"/>
    </source>
</evidence>
<dbReference type="InterPro" id="IPR050189">
    <property type="entry name" value="MFS_Efflux_Transporters"/>
</dbReference>
<evidence type="ECO:0000256" key="3">
    <source>
        <dbReference type="ARBA" id="ARBA00022692"/>
    </source>
</evidence>
<dbReference type="PROSITE" id="PS50850">
    <property type="entry name" value="MFS"/>
    <property type="match status" value="1"/>
</dbReference>
<organism evidence="9 10">
    <name type="scientific">Herbiconiux moechotypicola</name>
    <dbReference type="NCBI Taxonomy" id="637393"/>
    <lineage>
        <taxon>Bacteria</taxon>
        <taxon>Bacillati</taxon>
        <taxon>Actinomycetota</taxon>
        <taxon>Actinomycetes</taxon>
        <taxon>Micrococcales</taxon>
        <taxon>Microbacteriaceae</taxon>
        <taxon>Herbiconiux</taxon>
    </lineage>
</organism>
<comment type="caution">
    <text evidence="9">The sequence shown here is derived from an EMBL/GenBank/DDBJ whole genome shotgun (WGS) entry which is preliminary data.</text>
</comment>
<evidence type="ECO:0000313" key="10">
    <source>
        <dbReference type="Proteomes" id="UP001500929"/>
    </source>
</evidence>
<evidence type="ECO:0000256" key="2">
    <source>
        <dbReference type="ARBA" id="ARBA00022475"/>
    </source>
</evidence>
<dbReference type="Gene3D" id="1.20.1250.20">
    <property type="entry name" value="MFS general substrate transporter like domains"/>
    <property type="match status" value="2"/>
</dbReference>
<dbReference type="SUPFAM" id="SSF103473">
    <property type="entry name" value="MFS general substrate transporter"/>
    <property type="match status" value="1"/>
</dbReference>
<feature type="transmembrane region" description="Helical" evidence="7">
    <location>
        <begin position="144"/>
        <end position="161"/>
    </location>
</feature>
<evidence type="ECO:0000256" key="4">
    <source>
        <dbReference type="ARBA" id="ARBA00022989"/>
    </source>
</evidence>
<dbReference type="Pfam" id="PF07690">
    <property type="entry name" value="MFS_1"/>
    <property type="match status" value="1"/>
</dbReference>
<accession>A0ABP5QQW4</accession>
<keyword evidence="10" id="KW-1185">Reference proteome</keyword>
<keyword evidence="5 7" id="KW-0472">Membrane</keyword>
<feature type="transmembrane region" description="Helical" evidence="7">
    <location>
        <begin position="333"/>
        <end position="351"/>
    </location>
</feature>
<evidence type="ECO:0000256" key="1">
    <source>
        <dbReference type="ARBA" id="ARBA00004651"/>
    </source>
</evidence>
<dbReference type="Proteomes" id="UP001500929">
    <property type="component" value="Unassembled WGS sequence"/>
</dbReference>
<gene>
    <name evidence="9" type="ORF">GCM10009851_26750</name>
</gene>
<feature type="transmembrane region" description="Helical" evidence="7">
    <location>
        <begin position="278"/>
        <end position="297"/>
    </location>
</feature>
<name>A0ABP5QQW4_9MICO</name>
<feature type="transmembrane region" description="Helical" evidence="7">
    <location>
        <begin position="372"/>
        <end position="393"/>
    </location>
</feature>
<keyword evidence="4 7" id="KW-1133">Transmembrane helix</keyword>
<dbReference type="PANTHER" id="PTHR43124:SF3">
    <property type="entry name" value="CHLORAMPHENICOL EFFLUX PUMP RV0191"/>
    <property type="match status" value="1"/>
</dbReference>
<feature type="transmembrane region" description="Helical" evidence="7">
    <location>
        <begin position="80"/>
        <end position="105"/>
    </location>
</feature>
<evidence type="ECO:0000256" key="7">
    <source>
        <dbReference type="SAM" id="Phobius"/>
    </source>
</evidence>
<keyword evidence="2" id="KW-1003">Cell membrane</keyword>
<keyword evidence="3 7" id="KW-0812">Transmembrane</keyword>
<evidence type="ECO:0000259" key="8">
    <source>
        <dbReference type="PROSITE" id="PS50850"/>
    </source>
</evidence>
<feature type="transmembrane region" description="Helical" evidence="7">
    <location>
        <begin position="35"/>
        <end position="60"/>
    </location>
</feature>
<evidence type="ECO:0000256" key="5">
    <source>
        <dbReference type="ARBA" id="ARBA00023136"/>
    </source>
</evidence>
<dbReference type="CDD" id="cd17324">
    <property type="entry name" value="MFS_NepI_like"/>
    <property type="match status" value="1"/>
</dbReference>
<feature type="domain" description="Major facilitator superfamily (MFS) profile" evidence="8">
    <location>
        <begin position="37"/>
        <end position="421"/>
    </location>
</feature>